<organism evidence="3 4">
    <name type="scientific">Bacteroides oleiciplenus</name>
    <dbReference type="NCBI Taxonomy" id="626931"/>
    <lineage>
        <taxon>Bacteria</taxon>
        <taxon>Pseudomonadati</taxon>
        <taxon>Bacteroidota</taxon>
        <taxon>Bacteroidia</taxon>
        <taxon>Bacteroidales</taxon>
        <taxon>Bacteroidaceae</taxon>
        <taxon>Bacteroides</taxon>
    </lineage>
</organism>
<dbReference type="SUPFAM" id="SSF51905">
    <property type="entry name" value="FAD/NAD(P)-binding domain"/>
    <property type="match status" value="1"/>
</dbReference>
<gene>
    <name evidence="3" type="ORF">DXB65_13310</name>
</gene>
<name>A0A3E5BAR2_9BACE</name>
<evidence type="ECO:0000313" key="3">
    <source>
        <dbReference type="EMBL" id="RGN34687.1"/>
    </source>
</evidence>
<proteinExistence type="predicted"/>
<dbReference type="Proteomes" id="UP000260983">
    <property type="component" value="Unassembled WGS sequence"/>
</dbReference>
<dbReference type="Pfam" id="PF21688">
    <property type="entry name" value="FAD-depend_C"/>
    <property type="match status" value="1"/>
</dbReference>
<dbReference type="InterPro" id="IPR036188">
    <property type="entry name" value="FAD/NAD-bd_sf"/>
</dbReference>
<dbReference type="PANTHER" id="PTHR42842">
    <property type="entry name" value="FAD/NAD(P)-BINDING OXIDOREDUCTASE"/>
    <property type="match status" value="1"/>
</dbReference>
<evidence type="ECO:0000259" key="1">
    <source>
        <dbReference type="Pfam" id="PF01494"/>
    </source>
</evidence>
<dbReference type="InterPro" id="IPR049516">
    <property type="entry name" value="FAD-depend_C"/>
</dbReference>
<dbReference type="Gene3D" id="3.50.50.60">
    <property type="entry name" value="FAD/NAD(P)-binding domain"/>
    <property type="match status" value="2"/>
</dbReference>
<dbReference type="InterPro" id="IPR002938">
    <property type="entry name" value="FAD-bd"/>
</dbReference>
<dbReference type="GO" id="GO:0071949">
    <property type="term" value="F:FAD binding"/>
    <property type="evidence" value="ECO:0007669"/>
    <property type="project" value="InterPro"/>
</dbReference>
<dbReference type="Gene3D" id="3.30.70.2700">
    <property type="match status" value="1"/>
</dbReference>
<dbReference type="PRINTS" id="PR00411">
    <property type="entry name" value="PNDRDTASEI"/>
</dbReference>
<dbReference type="AlphaFoldDB" id="A0A3E5BAR2"/>
<feature type="domain" description="FAD-binding" evidence="1">
    <location>
        <begin position="84"/>
        <end position="145"/>
    </location>
</feature>
<evidence type="ECO:0000313" key="4">
    <source>
        <dbReference type="Proteomes" id="UP000260983"/>
    </source>
</evidence>
<dbReference type="InterPro" id="IPR028348">
    <property type="entry name" value="FAD-binding_protein"/>
</dbReference>
<sequence length="523" mass="58147">MIQEYQLRVLPEVAANEQRLKEYLVQEKGLNVRDITATRILKRSIDARQRTIFVNLTIRVYQNEMPKDDEFQHTTYNNVEGKPQVIVVGAGPGGLFAALKLIELGLRPIIVERGKDVRERKKDLALISREHTVNPESNYSFGEGGAGAYSDGKLFTRSKKRGNVDKILNVFCQHGASTAILVDAHPHIGTDKLPRVIENMRNTIIECGGEVHFETRMDALIIEGDKVRGIETNTGKTFLGPVILATGHSARDVYRWLADNNVTMEPKGIAVGVRLEHPSMLIDQIQYHNKNGRGKYLPAAEYNFVTQVEGRGVYSFCMCPGGFIVPAASGPEQVVVNGMSPSNRGSRWSNSGMVVEIQPEDLESGEWKTEGSPLLSVLRFQEELERQCWLQGGRRQTAPAQRMLDFTRKKLSYDLPESSYSPGLVSSPLHFWMPEFITKRLSQGLQQFGRTSHGFLTNEAVMIGVETRTSSPVRIVRDRETLQHVTIEGLFPCGEGAGYAGGIVSAGVDGERCAEAVANFFKL</sequence>
<accession>A0A3E5BAR2</accession>
<protein>
    <submittedName>
        <fullName evidence="3">FAD-binding protein</fullName>
    </submittedName>
</protein>
<feature type="domain" description="FAD-dependent protein C-terminal" evidence="2">
    <location>
        <begin position="269"/>
        <end position="469"/>
    </location>
</feature>
<dbReference type="RefSeq" id="WP_117724540.1">
    <property type="nucleotide sequence ID" value="NZ_QSUL01000008.1"/>
</dbReference>
<comment type="caution">
    <text evidence="3">The sequence shown here is derived from an EMBL/GenBank/DDBJ whole genome shotgun (WGS) entry which is preliminary data.</text>
</comment>
<dbReference type="PANTHER" id="PTHR42842:SF3">
    <property type="entry name" value="FAD_NAD(P)-BINDING OXIDOREDUCTASE FAMILY PROTEIN"/>
    <property type="match status" value="1"/>
</dbReference>
<reference evidence="3 4" key="1">
    <citation type="submission" date="2018-08" db="EMBL/GenBank/DDBJ databases">
        <title>A genome reference for cultivated species of the human gut microbiota.</title>
        <authorList>
            <person name="Zou Y."/>
            <person name="Xue W."/>
            <person name="Luo G."/>
        </authorList>
    </citation>
    <scope>NUCLEOTIDE SEQUENCE [LARGE SCALE GENOMIC DNA]</scope>
    <source>
        <strain evidence="3 4">OM05-15BH</strain>
    </source>
</reference>
<dbReference type="EMBL" id="QSUL01000008">
    <property type="protein sequence ID" value="RGN34687.1"/>
    <property type="molecule type" value="Genomic_DNA"/>
</dbReference>
<evidence type="ECO:0000259" key="2">
    <source>
        <dbReference type="Pfam" id="PF21688"/>
    </source>
</evidence>
<dbReference type="PIRSF" id="PIRSF038984">
    <property type="entry name" value="FAD_binding_protein"/>
    <property type="match status" value="1"/>
</dbReference>
<dbReference type="Pfam" id="PF01494">
    <property type="entry name" value="FAD_binding_3"/>
    <property type="match status" value="1"/>
</dbReference>